<dbReference type="AlphaFoldDB" id="A0A1A8XC94"/>
<evidence type="ECO:0000313" key="2">
    <source>
        <dbReference type="Proteomes" id="UP000078546"/>
    </source>
</evidence>
<accession>A0A1A8XC94</accession>
<dbReference type="EMBL" id="FLQV01003287">
    <property type="protein sequence ID" value="SBT02319.1"/>
    <property type="molecule type" value="Genomic_DNA"/>
</dbReference>
<proteinExistence type="predicted"/>
<name>A0A1A8XC94_PLAOA</name>
<gene>
    <name evidence="1" type="ORF">POVCU1_075510</name>
</gene>
<feature type="non-terminal residue" evidence="1">
    <location>
        <position position="1"/>
    </location>
</feature>
<evidence type="ECO:0000313" key="1">
    <source>
        <dbReference type="EMBL" id="SBT02319.1"/>
    </source>
</evidence>
<organism evidence="1 2">
    <name type="scientific">Plasmodium ovale curtisi</name>
    <dbReference type="NCBI Taxonomy" id="864141"/>
    <lineage>
        <taxon>Eukaryota</taxon>
        <taxon>Sar</taxon>
        <taxon>Alveolata</taxon>
        <taxon>Apicomplexa</taxon>
        <taxon>Aconoidasida</taxon>
        <taxon>Haemosporida</taxon>
        <taxon>Plasmodiidae</taxon>
        <taxon>Plasmodium</taxon>
        <taxon>Plasmodium (Plasmodium)</taxon>
    </lineage>
</organism>
<reference evidence="2" key="1">
    <citation type="submission" date="2016-05" db="EMBL/GenBank/DDBJ databases">
        <authorList>
            <person name="Naeem Raeece"/>
        </authorList>
    </citation>
    <scope>NUCLEOTIDE SEQUENCE [LARGE SCALE GENOMIC DNA]</scope>
</reference>
<dbReference type="Proteomes" id="UP000078546">
    <property type="component" value="Unassembled WGS sequence"/>
</dbReference>
<sequence>NITEENQHPQEFYRILEDKNNMETYKAYLNYWIHKEINDYKSKHKVIDVISNEDNFISQVLNKLEEELGYKCDMEGFQFSINDIKIRKQLDDFCTSREILHTKSENDYSCNAVNDWINQNYNKYFSNKNCETYKKINNGYDEKFGPFHISKSCTLYDIPITFRTFVCDNYFSPFGSFLRHNVMEKYNVQRYMDDNIKPFIESSLHIVYENSNKRSHTIENHAT</sequence>
<protein>
    <submittedName>
        <fullName evidence="1">PIR Superfamily Protein</fullName>
    </submittedName>
</protein>